<evidence type="ECO:0000259" key="1">
    <source>
        <dbReference type="Pfam" id="PF14846"/>
    </source>
</evidence>
<dbReference type="Proteomes" id="UP000005226">
    <property type="component" value="Chromosome 5"/>
</dbReference>
<sequence>MSKHEEFNDRLDTEFDHFLLDMKPYVLKNPSKAERHQCALWIKKLCDPDTCAPGLLARKNRNMYARLLLHMLKRGLLELPFTVKPGPGPLKTLPTYMSIYFDEPLSARSLEQNDTDLPAWVTGELRDDTDDSLSAALLKDKLSSTPIAGHRRYCSNSTNYYYMRAEETVCLSVLFLFTLSRRRPEPCGALGVFGSFLTSSLERRRPRDVPHACIIPYVMLKDVILPCFLFDSASERPHPLLSCVIQTGLSDGSKDSIISSWFRMVPNVGFILE</sequence>
<evidence type="ECO:0000313" key="2">
    <source>
        <dbReference type="Ensembl" id="ENSTRUP00000052200.2"/>
    </source>
</evidence>
<protein>
    <recommendedName>
        <fullName evidence="1">DUF4485 domain-containing protein</fullName>
    </recommendedName>
</protein>
<dbReference type="InterPro" id="IPR055310">
    <property type="entry name" value="CEP112"/>
</dbReference>
<reference evidence="2 3" key="1">
    <citation type="journal article" date="2011" name="Genome Biol. Evol.">
        <title>Integration of the genetic map and genome assembly of fugu facilitates insights into distinct features of genome evolution in teleosts and mammals.</title>
        <authorList>
            <person name="Kai W."/>
            <person name="Kikuchi K."/>
            <person name="Tohari S."/>
            <person name="Chew A.K."/>
            <person name="Tay A."/>
            <person name="Fujiwara A."/>
            <person name="Hosoya S."/>
            <person name="Suetake H."/>
            <person name="Naruse K."/>
            <person name="Brenner S."/>
            <person name="Suzuki Y."/>
            <person name="Venkatesh B."/>
        </authorList>
    </citation>
    <scope>NUCLEOTIDE SEQUENCE [LARGE SCALE GENOMIC DNA]</scope>
</reference>
<name>A0A3B5K9R8_TAKRU</name>
<reference evidence="2" key="3">
    <citation type="submission" date="2025-09" db="UniProtKB">
        <authorList>
            <consortium name="Ensembl"/>
        </authorList>
    </citation>
    <scope>IDENTIFICATION</scope>
</reference>
<dbReference type="AlphaFoldDB" id="A0A3B5K9R8"/>
<dbReference type="InterPro" id="IPR027831">
    <property type="entry name" value="DUF4485"/>
</dbReference>
<dbReference type="Ensembl" id="ENSTRUT00000056679.2">
    <property type="protein sequence ID" value="ENSTRUP00000052200.2"/>
    <property type="gene ID" value="ENSTRUG00000024187.2"/>
</dbReference>
<dbReference type="PANTHER" id="PTHR18871:SF2">
    <property type="entry name" value="CENTROSOMAL PROTEIN OF 112 KDA"/>
    <property type="match status" value="1"/>
</dbReference>
<dbReference type="STRING" id="31033.ENSTRUP00000052200"/>
<dbReference type="InParanoid" id="A0A3B5K9R8"/>
<dbReference type="GeneTree" id="ENSGT00940000165440"/>
<evidence type="ECO:0000313" key="3">
    <source>
        <dbReference type="Proteomes" id="UP000005226"/>
    </source>
</evidence>
<proteinExistence type="predicted"/>
<dbReference type="PANTHER" id="PTHR18871">
    <property type="entry name" value="CENTROSOMAL PROTEIN OF 112 KDA"/>
    <property type="match status" value="1"/>
</dbReference>
<feature type="domain" description="DUF4485" evidence="1">
    <location>
        <begin position="11"/>
        <end position="96"/>
    </location>
</feature>
<dbReference type="Pfam" id="PF14846">
    <property type="entry name" value="DUF4485"/>
    <property type="match status" value="1"/>
</dbReference>
<organism evidence="2 3">
    <name type="scientific">Takifugu rubripes</name>
    <name type="common">Japanese pufferfish</name>
    <name type="synonym">Fugu rubripes</name>
    <dbReference type="NCBI Taxonomy" id="31033"/>
    <lineage>
        <taxon>Eukaryota</taxon>
        <taxon>Metazoa</taxon>
        <taxon>Chordata</taxon>
        <taxon>Craniata</taxon>
        <taxon>Vertebrata</taxon>
        <taxon>Euteleostomi</taxon>
        <taxon>Actinopterygii</taxon>
        <taxon>Neopterygii</taxon>
        <taxon>Teleostei</taxon>
        <taxon>Neoteleostei</taxon>
        <taxon>Acanthomorphata</taxon>
        <taxon>Eupercaria</taxon>
        <taxon>Tetraodontiformes</taxon>
        <taxon>Tetradontoidea</taxon>
        <taxon>Tetraodontidae</taxon>
        <taxon>Takifugu</taxon>
    </lineage>
</organism>
<accession>A0A3B5K9R8</accession>
<keyword evidence="3" id="KW-1185">Reference proteome</keyword>
<reference evidence="2" key="2">
    <citation type="submission" date="2025-08" db="UniProtKB">
        <authorList>
            <consortium name="Ensembl"/>
        </authorList>
    </citation>
    <scope>IDENTIFICATION</scope>
</reference>